<dbReference type="KEGG" id="spir:CWM47_04190"/>
<dbReference type="RefSeq" id="WP_100993723.1">
    <property type="nucleotide sequence ID" value="NZ_CP025096.1"/>
</dbReference>
<evidence type="ECO:0000313" key="3">
    <source>
        <dbReference type="Proteomes" id="UP000232883"/>
    </source>
</evidence>
<dbReference type="EMBL" id="CP025096">
    <property type="protein sequence ID" value="AUD07155.1"/>
    <property type="molecule type" value="Genomic_DNA"/>
</dbReference>
<evidence type="ECO:0000256" key="1">
    <source>
        <dbReference type="SAM" id="MobiDB-lite"/>
    </source>
</evidence>
<organism evidence="2 3">
    <name type="scientific">Spirosoma pollinicola</name>
    <dbReference type="NCBI Taxonomy" id="2057025"/>
    <lineage>
        <taxon>Bacteria</taxon>
        <taxon>Pseudomonadati</taxon>
        <taxon>Bacteroidota</taxon>
        <taxon>Cytophagia</taxon>
        <taxon>Cytophagales</taxon>
        <taxon>Cytophagaceae</taxon>
        <taxon>Spirosoma</taxon>
    </lineage>
</organism>
<dbReference type="AlphaFoldDB" id="A0A2K8ZBC7"/>
<name>A0A2K8ZBC7_9BACT</name>
<accession>A0A2K8ZBC7</accession>
<dbReference type="Proteomes" id="UP000232883">
    <property type="component" value="Chromosome"/>
</dbReference>
<evidence type="ECO:0000313" key="2">
    <source>
        <dbReference type="EMBL" id="AUD07155.1"/>
    </source>
</evidence>
<reference evidence="2 3" key="1">
    <citation type="submission" date="2017-11" db="EMBL/GenBank/DDBJ databases">
        <title>Taxonomic description and genome sequences of Spirosoma HA7 sp. nov., isolated from pollen microhabitat of Corylus avellana.</title>
        <authorList>
            <person name="Ambika Manirajan B."/>
            <person name="Suarez C."/>
            <person name="Ratering S."/>
            <person name="Geissler-Plaum R."/>
            <person name="Cardinale M."/>
            <person name="Sylvia S."/>
        </authorList>
    </citation>
    <scope>NUCLEOTIDE SEQUENCE [LARGE SCALE GENOMIC DNA]</scope>
    <source>
        <strain evidence="2 3">HA7</strain>
    </source>
</reference>
<dbReference type="OrthoDB" id="10011273at2"/>
<proteinExistence type="predicted"/>
<feature type="compositionally biased region" description="Polar residues" evidence="1">
    <location>
        <begin position="165"/>
        <end position="182"/>
    </location>
</feature>
<gene>
    <name evidence="2" type="ORF">CWM47_04190</name>
</gene>
<feature type="region of interest" description="Disordered" evidence="1">
    <location>
        <begin position="154"/>
        <end position="182"/>
    </location>
</feature>
<protein>
    <submittedName>
        <fullName evidence="2">Uncharacterized protein</fullName>
    </submittedName>
</protein>
<sequence>MAKQTKPSSNWAISPSASLGKGKGSVGAGYIALTLFDVDSQLYFSLGLLGASLGGGIPAGATVSTFSPSFFTTPTPMWAQDFGGRLVNISGAELSIGVGGGITYLTFHNINHEPYWLDIGGVEAGIAGGIATGFYGSMVYENDGWENNGCRIQPDGDPMCGGKSPSPQYSTQDQNMSTMSSQ</sequence>
<keyword evidence="3" id="KW-1185">Reference proteome</keyword>